<dbReference type="EMBL" id="CAIJEO010000004">
    <property type="protein sequence ID" value="CAD0090770.1"/>
    <property type="molecule type" value="Genomic_DNA"/>
</dbReference>
<name>A0A9N8PCZ9_9PEZI</name>
<protein>
    <submittedName>
        <fullName evidence="2">Uncharacterized protein</fullName>
    </submittedName>
</protein>
<evidence type="ECO:0000313" key="2">
    <source>
        <dbReference type="EMBL" id="CAD0090770.1"/>
    </source>
</evidence>
<organism evidence="2 3">
    <name type="scientific">Aureobasidium mustum</name>
    <dbReference type="NCBI Taxonomy" id="2773714"/>
    <lineage>
        <taxon>Eukaryota</taxon>
        <taxon>Fungi</taxon>
        <taxon>Dikarya</taxon>
        <taxon>Ascomycota</taxon>
        <taxon>Pezizomycotina</taxon>
        <taxon>Dothideomycetes</taxon>
        <taxon>Dothideomycetidae</taxon>
        <taxon>Dothideales</taxon>
        <taxon>Saccotheciaceae</taxon>
        <taxon>Aureobasidium</taxon>
    </lineage>
</organism>
<evidence type="ECO:0000256" key="1">
    <source>
        <dbReference type="SAM" id="MobiDB-lite"/>
    </source>
</evidence>
<dbReference type="Proteomes" id="UP000714618">
    <property type="component" value="Unassembled WGS sequence"/>
</dbReference>
<dbReference type="AlphaFoldDB" id="A0A9N8PCZ9"/>
<feature type="region of interest" description="Disordered" evidence="1">
    <location>
        <begin position="207"/>
        <end position="236"/>
    </location>
</feature>
<keyword evidence="3" id="KW-1185">Reference proteome</keyword>
<gene>
    <name evidence="2" type="ORF">AWRI4233_LOCUS2865</name>
</gene>
<accession>A0A9N8PCZ9</accession>
<comment type="caution">
    <text evidence="2">The sequence shown here is derived from an EMBL/GenBank/DDBJ whole genome shotgun (WGS) entry which is preliminary data.</text>
</comment>
<proteinExistence type="predicted"/>
<sequence length="236" mass="27009">MCYERLRNSVTGSAQACSRISDELLETSMQRQTACMQPAFGLLQAEFLVMHYTLRDLQCALGTSKWHENATVTVKCVQEVCQQVSNQFRDIIQASQIWDIVTPDHINDKLHALAITLQEQQMTVELLIVVMAFFDYSITAPSVIYQYKIHCQYVDRHVCTFQGLTCVYSELKRFDNFLHGIIEGVLARRAMRQDILKLRSSSQQLEDRPYEELPDADAWSPSQSTVTMGVMTPTEN</sequence>
<evidence type="ECO:0000313" key="3">
    <source>
        <dbReference type="Proteomes" id="UP000714618"/>
    </source>
</evidence>
<feature type="compositionally biased region" description="Polar residues" evidence="1">
    <location>
        <begin position="220"/>
        <end position="236"/>
    </location>
</feature>
<dbReference type="OrthoDB" id="3864325at2759"/>
<reference evidence="2" key="1">
    <citation type="submission" date="2020-06" db="EMBL/GenBank/DDBJ databases">
        <authorList>
            <person name="Onetto C."/>
        </authorList>
    </citation>
    <scope>NUCLEOTIDE SEQUENCE</scope>
</reference>